<evidence type="ECO:0000256" key="1">
    <source>
        <dbReference type="ARBA" id="ARBA00007626"/>
    </source>
</evidence>
<feature type="compositionally biased region" description="Low complexity" evidence="4">
    <location>
        <begin position="144"/>
        <end position="164"/>
    </location>
</feature>
<dbReference type="AlphaFoldDB" id="A0A835V886"/>
<dbReference type="PANTHER" id="PTHR47447">
    <property type="entry name" value="OS03G0856100 PROTEIN"/>
    <property type="match status" value="1"/>
</dbReference>
<keyword evidence="2" id="KW-0677">Repeat</keyword>
<comment type="similarity">
    <text evidence="1">Belongs to the PPR family. P subfamily.</text>
</comment>
<evidence type="ECO:0000313" key="6">
    <source>
        <dbReference type="Proteomes" id="UP000636800"/>
    </source>
</evidence>
<evidence type="ECO:0000256" key="3">
    <source>
        <dbReference type="PROSITE-ProRule" id="PRU00708"/>
    </source>
</evidence>
<proteinExistence type="inferred from homology"/>
<organism evidence="5 6">
    <name type="scientific">Vanilla planifolia</name>
    <name type="common">Vanilla</name>
    <dbReference type="NCBI Taxonomy" id="51239"/>
    <lineage>
        <taxon>Eukaryota</taxon>
        <taxon>Viridiplantae</taxon>
        <taxon>Streptophyta</taxon>
        <taxon>Embryophyta</taxon>
        <taxon>Tracheophyta</taxon>
        <taxon>Spermatophyta</taxon>
        <taxon>Magnoliopsida</taxon>
        <taxon>Liliopsida</taxon>
        <taxon>Asparagales</taxon>
        <taxon>Orchidaceae</taxon>
        <taxon>Vanilloideae</taxon>
        <taxon>Vanilleae</taxon>
        <taxon>Vanilla</taxon>
    </lineage>
</organism>
<dbReference type="Gene3D" id="1.25.40.10">
    <property type="entry name" value="Tetratricopeptide repeat domain"/>
    <property type="match status" value="2"/>
</dbReference>
<protein>
    <recommendedName>
        <fullName evidence="7">Pentatricopeptide repeat-containing protein</fullName>
    </recommendedName>
</protein>
<evidence type="ECO:0000256" key="4">
    <source>
        <dbReference type="SAM" id="MobiDB-lite"/>
    </source>
</evidence>
<dbReference type="Pfam" id="PF01535">
    <property type="entry name" value="PPR"/>
    <property type="match status" value="2"/>
</dbReference>
<feature type="repeat" description="PPR" evidence="3">
    <location>
        <begin position="44"/>
        <end position="78"/>
    </location>
</feature>
<dbReference type="InterPro" id="IPR011990">
    <property type="entry name" value="TPR-like_helical_dom_sf"/>
</dbReference>
<accession>A0A835V886</accession>
<dbReference type="EMBL" id="JADCNL010000003">
    <property type="protein sequence ID" value="KAG0488153.1"/>
    <property type="molecule type" value="Genomic_DNA"/>
</dbReference>
<dbReference type="InterPro" id="IPR002885">
    <property type="entry name" value="PPR_rpt"/>
</dbReference>
<dbReference type="PROSITE" id="PS51375">
    <property type="entry name" value="PPR"/>
    <property type="match status" value="2"/>
</dbReference>
<evidence type="ECO:0008006" key="7">
    <source>
        <dbReference type="Google" id="ProtNLM"/>
    </source>
</evidence>
<gene>
    <name evidence="5" type="ORF">HPP92_006964</name>
</gene>
<dbReference type="Proteomes" id="UP000636800">
    <property type="component" value="Chromosome 3"/>
</dbReference>
<dbReference type="Pfam" id="PF13812">
    <property type="entry name" value="PPR_3"/>
    <property type="match status" value="1"/>
</dbReference>
<feature type="repeat" description="PPR" evidence="3">
    <location>
        <begin position="9"/>
        <end position="43"/>
    </location>
</feature>
<reference evidence="5 6" key="1">
    <citation type="journal article" date="2020" name="Nat. Food">
        <title>A phased Vanilla planifolia genome enables genetic improvement of flavour and production.</title>
        <authorList>
            <person name="Hasing T."/>
            <person name="Tang H."/>
            <person name="Brym M."/>
            <person name="Khazi F."/>
            <person name="Huang T."/>
            <person name="Chambers A.H."/>
        </authorList>
    </citation>
    <scope>NUCLEOTIDE SEQUENCE [LARGE SCALE GENOMIC DNA]</scope>
    <source>
        <tissue evidence="5">Leaf</tissue>
    </source>
</reference>
<evidence type="ECO:0000256" key="2">
    <source>
        <dbReference type="ARBA" id="ARBA00022737"/>
    </source>
</evidence>
<keyword evidence="6" id="KW-1185">Reference proteome</keyword>
<dbReference type="NCBIfam" id="TIGR00756">
    <property type="entry name" value="PPR"/>
    <property type="match status" value="2"/>
</dbReference>
<feature type="region of interest" description="Disordered" evidence="4">
    <location>
        <begin position="141"/>
        <end position="164"/>
    </location>
</feature>
<name>A0A835V886_VANPL</name>
<dbReference type="PANTHER" id="PTHR47447:SF28">
    <property type="entry name" value="PENTACOTRIPEPTIDE-REPEAT REGION OF PRORP DOMAIN-CONTAINING PROTEIN"/>
    <property type="match status" value="1"/>
</dbReference>
<evidence type="ECO:0000313" key="5">
    <source>
        <dbReference type="EMBL" id="KAG0488153.1"/>
    </source>
</evidence>
<comment type="caution">
    <text evidence="5">The sequence shown here is derived from an EMBL/GenBank/DDBJ whole genome shotgun (WGS) entry which is preliminary data.</text>
</comment>
<sequence length="164" mass="18299">MRSLSLPLSSSTFAAIISSYADACLPDLAVEVFNRMRHFSCSQTTEVYNALLSALSRSRNFHGAYALVRRMHRRSVPRPPDLFHFGRRVVRFRKLREAQDFLEEMARLGFSPPVRGRDLLIDGLVSAGHLESAKRIVLRMTKEGPSPTSLPSTGSLRLSATPGK</sequence>